<dbReference type="EnsemblMetazoa" id="AEPI000023-RA">
    <property type="protein sequence ID" value="AEPI000023-PA"/>
    <property type="gene ID" value="AEPI000023"/>
</dbReference>
<dbReference type="VEuPathDB" id="VectorBase:AEPI000023"/>
<dbReference type="PANTHER" id="PTHR22955:SF77">
    <property type="entry name" value="ASPARTIC PUTATIVE DOMAIN-CONTAINING PROTEIN-RELATED"/>
    <property type="match status" value="1"/>
</dbReference>
<reference evidence="1" key="2">
    <citation type="submission" date="2020-05" db="UniProtKB">
        <authorList>
            <consortium name="EnsemblMetazoa"/>
        </authorList>
    </citation>
    <scope>IDENTIFICATION</scope>
    <source>
        <strain evidence="1">Epiroticus2</strain>
    </source>
</reference>
<evidence type="ECO:0000313" key="2">
    <source>
        <dbReference type="Proteomes" id="UP000075885"/>
    </source>
</evidence>
<dbReference type="Proteomes" id="UP000075885">
    <property type="component" value="Unassembled WGS sequence"/>
</dbReference>
<dbReference type="Pfam" id="PF05380">
    <property type="entry name" value="Peptidase_A17"/>
    <property type="match status" value="1"/>
</dbReference>
<dbReference type="AlphaFoldDB" id="A0A182NZE3"/>
<proteinExistence type="predicted"/>
<accession>A0A182NZE3</accession>
<reference evidence="2" key="1">
    <citation type="submission" date="2013-03" db="EMBL/GenBank/DDBJ databases">
        <title>The Genome Sequence of Anopheles epiroticus epiroticus2.</title>
        <authorList>
            <consortium name="The Broad Institute Genomics Platform"/>
            <person name="Neafsey D.E."/>
            <person name="Howell P."/>
            <person name="Walker B."/>
            <person name="Young S.K."/>
            <person name="Zeng Q."/>
            <person name="Gargeya S."/>
            <person name="Fitzgerald M."/>
            <person name="Haas B."/>
            <person name="Abouelleil A."/>
            <person name="Allen A.W."/>
            <person name="Alvarado L."/>
            <person name="Arachchi H.M."/>
            <person name="Berlin A.M."/>
            <person name="Chapman S.B."/>
            <person name="Gainer-Dewar J."/>
            <person name="Goldberg J."/>
            <person name="Griggs A."/>
            <person name="Gujja S."/>
            <person name="Hansen M."/>
            <person name="Howarth C."/>
            <person name="Imamovic A."/>
            <person name="Ireland A."/>
            <person name="Larimer J."/>
            <person name="McCowan C."/>
            <person name="Murphy C."/>
            <person name="Pearson M."/>
            <person name="Poon T.W."/>
            <person name="Priest M."/>
            <person name="Roberts A."/>
            <person name="Saif S."/>
            <person name="Shea T."/>
            <person name="Sisk P."/>
            <person name="Sykes S."/>
            <person name="Wortman J."/>
            <person name="Nusbaum C."/>
            <person name="Birren B."/>
        </authorList>
    </citation>
    <scope>NUCLEOTIDE SEQUENCE [LARGE SCALE GENOMIC DNA]</scope>
    <source>
        <strain evidence="2">Epiroticus2</strain>
    </source>
</reference>
<name>A0A182NZE3_9DIPT</name>
<dbReference type="InterPro" id="IPR008042">
    <property type="entry name" value="Retrotrans_Pao"/>
</dbReference>
<protein>
    <submittedName>
        <fullName evidence="1">Uncharacterized protein</fullName>
    </submittedName>
</protein>
<organism evidence="1 2">
    <name type="scientific">Anopheles epiroticus</name>
    <dbReference type="NCBI Taxonomy" id="199890"/>
    <lineage>
        <taxon>Eukaryota</taxon>
        <taxon>Metazoa</taxon>
        <taxon>Ecdysozoa</taxon>
        <taxon>Arthropoda</taxon>
        <taxon>Hexapoda</taxon>
        <taxon>Insecta</taxon>
        <taxon>Pterygota</taxon>
        <taxon>Neoptera</taxon>
        <taxon>Endopterygota</taxon>
        <taxon>Diptera</taxon>
        <taxon>Nematocera</taxon>
        <taxon>Culicoidea</taxon>
        <taxon>Culicidae</taxon>
        <taxon>Anophelinae</taxon>
        <taxon>Anopheles</taxon>
    </lineage>
</organism>
<dbReference type="PANTHER" id="PTHR22955">
    <property type="entry name" value="RETROTRANSPOSON"/>
    <property type="match status" value="1"/>
</dbReference>
<dbReference type="STRING" id="199890.A0A182NZE3"/>
<keyword evidence="2" id="KW-1185">Reference proteome</keyword>
<sequence length="102" mass="11235">MIGSGGANTVEETILLRFELCKWTSNNLCILSGSGTLTKLVLGISWRPESDELIFDSSVCDNADTSTKQSILSRIAKMYDPLGLVAPVIVRAKILMQELWLF</sequence>
<evidence type="ECO:0000313" key="1">
    <source>
        <dbReference type="EnsemblMetazoa" id="AEPI000023-PA"/>
    </source>
</evidence>